<dbReference type="InterPro" id="IPR007867">
    <property type="entry name" value="GMC_OxRtase_C"/>
</dbReference>
<evidence type="ECO:0000256" key="1">
    <source>
        <dbReference type="ARBA" id="ARBA00001974"/>
    </source>
</evidence>
<evidence type="ECO:0000256" key="9">
    <source>
        <dbReference type="SAM" id="SignalP"/>
    </source>
</evidence>
<dbReference type="SUPFAM" id="SSF51905">
    <property type="entry name" value="FAD/NAD(P)-binding domain"/>
    <property type="match status" value="1"/>
</dbReference>
<feature type="repeat" description="PPR" evidence="7">
    <location>
        <begin position="677"/>
        <end position="711"/>
    </location>
</feature>
<feature type="repeat" description="PPR" evidence="7">
    <location>
        <begin position="778"/>
        <end position="812"/>
    </location>
</feature>
<reference evidence="12 13" key="1">
    <citation type="submission" date="2020-09" db="EMBL/GenBank/DDBJ databases">
        <title>De no assembly of potato wild relative species, Solanum commersonii.</title>
        <authorList>
            <person name="Cho K."/>
        </authorList>
    </citation>
    <scope>NUCLEOTIDE SEQUENCE [LARGE SCALE GENOMIC DNA]</scope>
    <source>
        <strain evidence="12">LZ3.2</strain>
        <tissue evidence="12">Leaf</tissue>
    </source>
</reference>
<comment type="cofactor">
    <cofactor evidence="1">
        <name>FAD</name>
        <dbReference type="ChEBI" id="CHEBI:57692"/>
    </cofactor>
</comment>
<dbReference type="SUPFAM" id="SSF54373">
    <property type="entry name" value="FAD-linked reductases, C-terminal domain"/>
    <property type="match status" value="1"/>
</dbReference>
<dbReference type="InterPro" id="IPR000172">
    <property type="entry name" value="GMC_OxRdtase_N"/>
</dbReference>
<organism evidence="12 13">
    <name type="scientific">Solanum commersonii</name>
    <name type="common">Commerson's wild potato</name>
    <name type="synonym">Commerson's nightshade</name>
    <dbReference type="NCBI Taxonomy" id="4109"/>
    <lineage>
        <taxon>Eukaryota</taxon>
        <taxon>Viridiplantae</taxon>
        <taxon>Streptophyta</taxon>
        <taxon>Embryophyta</taxon>
        <taxon>Tracheophyta</taxon>
        <taxon>Spermatophyta</taxon>
        <taxon>Magnoliopsida</taxon>
        <taxon>eudicotyledons</taxon>
        <taxon>Gunneridae</taxon>
        <taxon>Pentapetalae</taxon>
        <taxon>asterids</taxon>
        <taxon>lamiids</taxon>
        <taxon>Solanales</taxon>
        <taxon>Solanaceae</taxon>
        <taxon>Solanoideae</taxon>
        <taxon>Solaneae</taxon>
        <taxon>Solanum</taxon>
    </lineage>
</organism>
<feature type="repeat" description="PPR" evidence="7">
    <location>
        <begin position="1088"/>
        <end position="1118"/>
    </location>
</feature>
<feature type="repeat" description="PPR" evidence="7">
    <location>
        <begin position="914"/>
        <end position="951"/>
    </location>
</feature>
<dbReference type="PROSITE" id="PS51375">
    <property type="entry name" value="PPR"/>
    <property type="match status" value="7"/>
</dbReference>
<evidence type="ECO:0000256" key="3">
    <source>
        <dbReference type="ARBA" id="ARBA00022729"/>
    </source>
</evidence>
<keyword evidence="13" id="KW-1185">Reference proteome</keyword>
<feature type="domain" description="Glucose-methanol-choline oxidoreductase N-terminal" evidence="11">
    <location>
        <begin position="301"/>
        <end position="315"/>
    </location>
</feature>
<evidence type="ECO:0000256" key="7">
    <source>
        <dbReference type="PROSITE-ProRule" id="PRU00708"/>
    </source>
</evidence>
<evidence type="ECO:0000313" key="13">
    <source>
        <dbReference type="Proteomes" id="UP000824120"/>
    </source>
</evidence>
<dbReference type="Gene3D" id="1.25.40.10">
    <property type="entry name" value="Tetratricopeptide repeat domain"/>
    <property type="match status" value="4"/>
</dbReference>
<dbReference type="InterPro" id="IPR036188">
    <property type="entry name" value="FAD/NAD-bd_sf"/>
</dbReference>
<dbReference type="InterPro" id="IPR051871">
    <property type="entry name" value="GMC_Oxidoreductase-Related"/>
</dbReference>
<evidence type="ECO:0000313" key="12">
    <source>
        <dbReference type="EMBL" id="KAG5601950.1"/>
    </source>
</evidence>
<gene>
    <name evidence="12" type="ORF">H5410_033320</name>
</gene>
<dbReference type="PANTHER" id="PTHR45968:SF17">
    <property type="entry name" value="PROTEIN HOTHEAD-LIKE ISOFORM X1"/>
    <property type="match status" value="1"/>
</dbReference>
<accession>A0A9J5YSS0</accession>
<dbReference type="Gene3D" id="3.50.50.60">
    <property type="entry name" value="FAD/NAD(P)-binding domain"/>
    <property type="match status" value="1"/>
</dbReference>
<name>A0A9J5YSS0_SOLCO</name>
<keyword evidence="5 8" id="KW-0274">FAD</keyword>
<evidence type="ECO:0000259" key="11">
    <source>
        <dbReference type="PROSITE" id="PS00624"/>
    </source>
</evidence>
<comment type="similarity">
    <text evidence="6">Belongs to the PPR family. PCMP-E subfamily.</text>
</comment>
<protein>
    <recommendedName>
        <fullName evidence="10 11">Glucose-methanol-choline oxidoreductase N-terminal domain-containing protein</fullName>
    </recommendedName>
</protein>
<dbReference type="GO" id="GO:0016614">
    <property type="term" value="F:oxidoreductase activity, acting on CH-OH group of donors"/>
    <property type="evidence" value="ECO:0007669"/>
    <property type="project" value="InterPro"/>
</dbReference>
<feature type="signal peptide" evidence="9">
    <location>
        <begin position="1"/>
        <end position="31"/>
    </location>
</feature>
<comment type="similarity">
    <text evidence="8">Belongs to the GMC oxidoreductase family.</text>
</comment>
<dbReference type="EMBL" id="JACXVP010000006">
    <property type="protein sequence ID" value="KAG5601950.1"/>
    <property type="molecule type" value="Genomic_DNA"/>
</dbReference>
<sequence>MAVVIGAVLPVIVKLFLLLLCLNFNSSLTQARKWESWKDKYPFIKPASSFSSSNAWGSGSGSGSSKGHNYDYIIVGGGTAGCPLAATLSQKFNVLLLERGGVPFANANVSLMQNFHISLADTSPASASQFFASTDGVFNARARVLGGGTCINAGFYSRASESYIEKAGWDSKLVNESFPWIEKQIVHRPILAPWQKAVSDGLLEVGISPYNGFTYDHIYGTKLGGTLFDRFGHRKTAADLLTSANPEKLDVLVHAIVQKIKFDTSRKKLRAVGVIFKDEKGNQHTAFLSKRKGSEIIVSSGAIGSPQILLLSGIGPKAELKKLNISVVLDNKFVGKGMSDNPMNTIFVPTNRPVQQSLIQTVGITKMGVYIEASSGYGQTEDSIHCHHGIVSAEIGQLSAIPPKQRTLEAIEVYKRNKKHVPQEAFRGGFILEKIATPLSTGHISLKSTEIDDSPSVTFNYFSHPRDLKRCVDGIRIVEKIVKSKHFTTYAQCDKETLDKLLNMSVQANINLIPKHTNDTESLEQFCKDTVTTIWHYHGGCQVGKVVTPDYRVINVNRLRVIDGSTFNESPGTNPQATVLMMGRYMGVKILRERLGRAAANHSNKTQNELLDFLDHLLQQCGLNLQQLKQIHEKIIITGSSNSSFIAARLISVYSKFGLVNEAQKVFETCPTDCFTNLLLWNSILRANVSHGKCEEAVKLYVKMREYGNLADGFGFPLIIRACGMFGDHNLCSVVHSHAIQMGFRDHLYVGNELMNMYGKIGRMDIASQMFDRMSVRTQVSWNIMVSGFAQNFDCDAAYKTFLLMEPQGFEPNSVTWTSLLSSFARCRRHQDTWKLYVLMRKKQVEATAEAIAVVISVCVGDNGIDKCETVHGYVIKGGFENNSIVINSLMCTYGKCGAVRQAECLFFGLQLKTVVSWNSLISCYAESGLCNEAYSLFLQLQELDDLKMKPNVISWSAVIGAFAMAERHEESLEIFRSMQVARVLANDVTISSVLSVCAELSNFHLGMEIHGYSIRYLMDKSTLVGNGLVNMYMKCGSLWKGNIVFEGVGKKDLISWNTMISGFGMHGLGATALETFEQMTSAGTKPDGITFVAVLSACSHAGLVDEGYKVFDQMKKVFGVEPQMEHYACMVDLLGRAGLLQRASEMVQNMPMRPNACVWGALLNSCKMHKNTEVAEETAAQIFNLESGMTGCYMLFCNLYAVNGRWKDSANVRISAKTQGLKKAPGQSWIEVRKKVYMFLAGQPMDSEMEGVHIMLNILSFHMAKEGCTPRKSFALQCAEEQEDYLY</sequence>
<evidence type="ECO:0000256" key="5">
    <source>
        <dbReference type="ARBA" id="ARBA00022827"/>
    </source>
</evidence>
<dbReference type="Pfam" id="PF05199">
    <property type="entry name" value="GMC_oxred_C"/>
    <property type="match status" value="1"/>
</dbReference>
<dbReference type="PANTHER" id="PTHR45968">
    <property type="entry name" value="OSJNBA0019K04.7 PROTEIN"/>
    <property type="match status" value="1"/>
</dbReference>
<keyword evidence="2 8" id="KW-0285">Flavoprotein</keyword>
<dbReference type="OrthoDB" id="881013at2759"/>
<keyword evidence="3 9" id="KW-0732">Signal</keyword>
<dbReference type="InterPro" id="IPR002885">
    <property type="entry name" value="PPR_rpt"/>
</dbReference>
<dbReference type="FunFam" id="1.25.40.10:FF:000031">
    <property type="entry name" value="Pentatricopeptide repeat-containing protein mitochondrial"/>
    <property type="match status" value="1"/>
</dbReference>
<dbReference type="Pfam" id="PF01535">
    <property type="entry name" value="PPR"/>
    <property type="match status" value="5"/>
</dbReference>
<feature type="repeat" description="PPR" evidence="7">
    <location>
        <begin position="1053"/>
        <end position="1087"/>
    </location>
</feature>
<dbReference type="InterPro" id="IPR011990">
    <property type="entry name" value="TPR-like_helical_dom_sf"/>
</dbReference>
<feature type="domain" description="Glucose-methanol-choline oxidoreductase N-terminal" evidence="10">
    <location>
        <begin position="142"/>
        <end position="165"/>
    </location>
</feature>
<comment type="caution">
    <text evidence="12">The sequence shown here is derived from an EMBL/GenBank/DDBJ whole genome shotgun (WGS) entry which is preliminary data.</text>
</comment>
<dbReference type="Proteomes" id="UP000824120">
    <property type="component" value="Chromosome 6"/>
</dbReference>
<dbReference type="Pfam" id="PF13041">
    <property type="entry name" value="PPR_2"/>
    <property type="match status" value="2"/>
</dbReference>
<evidence type="ECO:0000256" key="6">
    <source>
        <dbReference type="ARBA" id="ARBA00061659"/>
    </source>
</evidence>
<dbReference type="Pfam" id="PF00732">
    <property type="entry name" value="GMC_oxred_N"/>
    <property type="match status" value="1"/>
</dbReference>
<keyword evidence="4" id="KW-0677">Repeat</keyword>
<dbReference type="Gene3D" id="3.30.410.40">
    <property type="match status" value="1"/>
</dbReference>
<proteinExistence type="inferred from homology"/>
<dbReference type="InterPro" id="IPR046848">
    <property type="entry name" value="E_motif"/>
</dbReference>
<evidence type="ECO:0000259" key="10">
    <source>
        <dbReference type="PROSITE" id="PS00623"/>
    </source>
</evidence>
<feature type="repeat" description="PPR" evidence="7">
    <location>
        <begin position="952"/>
        <end position="986"/>
    </location>
</feature>
<dbReference type="NCBIfam" id="TIGR00756">
    <property type="entry name" value="PPR"/>
    <property type="match status" value="5"/>
</dbReference>
<dbReference type="Pfam" id="PF20431">
    <property type="entry name" value="E_motif"/>
    <property type="match status" value="1"/>
</dbReference>
<dbReference type="FunFam" id="1.25.40.10:FF:000280">
    <property type="entry name" value="Pentatricopeptide repeat-containing protein"/>
    <property type="match status" value="1"/>
</dbReference>
<dbReference type="PROSITE" id="PS00623">
    <property type="entry name" value="GMC_OXRED_1"/>
    <property type="match status" value="1"/>
</dbReference>
<feature type="chain" id="PRO_5039916564" description="Glucose-methanol-choline oxidoreductase N-terminal domain-containing protein" evidence="9">
    <location>
        <begin position="32"/>
        <end position="1288"/>
    </location>
</feature>
<evidence type="ECO:0000256" key="4">
    <source>
        <dbReference type="ARBA" id="ARBA00022737"/>
    </source>
</evidence>
<dbReference type="GO" id="GO:0050660">
    <property type="term" value="F:flavin adenine dinucleotide binding"/>
    <property type="evidence" value="ECO:0007669"/>
    <property type="project" value="InterPro"/>
</dbReference>
<evidence type="ECO:0000256" key="2">
    <source>
        <dbReference type="ARBA" id="ARBA00022630"/>
    </source>
</evidence>
<feature type="repeat" description="PPR" evidence="7">
    <location>
        <begin position="813"/>
        <end position="847"/>
    </location>
</feature>
<dbReference type="PROSITE" id="PS00624">
    <property type="entry name" value="GMC_OXRED_2"/>
    <property type="match status" value="1"/>
</dbReference>
<dbReference type="FunFam" id="1.25.40.10:FF:000393">
    <property type="entry name" value="Pentatricopeptide repeat-containing protein At1g20230"/>
    <property type="match status" value="2"/>
</dbReference>
<evidence type="ECO:0000256" key="8">
    <source>
        <dbReference type="RuleBase" id="RU003968"/>
    </source>
</evidence>